<protein>
    <submittedName>
        <fullName evidence="1">Uncharacterized protein</fullName>
    </submittedName>
</protein>
<evidence type="ECO:0000313" key="2">
    <source>
        <dbReference type="Proteomes" id="UP001634393"/>
    </source>
</evidence>
<evidence type="ECO:0000313" key="1">
    <source>
        <dbReference type="EMBL" id="KAL3848760.1"/>
    </source>
</evidence>
<keyword evidence="2" id="KW-1185">Reference proteome</keyword>
<dbReference type="Proteomes" id="UP001634393">
    <property type="component" value="Unassembled WGS sequence"/>
</dbReference>
<accession>A0ABD3UIE6</accession>
<organism evidence="1 2">
    <name type="scientific">Penstemon smallii</name>
    <dbReference type="NCBI Taxonomy" id="265156"/>
    <lineage>
        <taxon>Eukaryota</taxon>
        <taxon>Viridiplantae</taxon>
        <taxon>Streptophyta</taxon>
        <taxon>Embryophyta</taxon>
        <taxon>Tracheophyta</taxon>
        <taxon>Spermatophyta</taxon>
        <taxon>Magnoliopsida</taxon>
        <taxon>eudicotyledons</taxon>
        <taxon>Gunneridae</taxon>
        <taxon>Pentapetalae</taxon>
        <taxon>asterids</taxon>
        <taxon>lamiids</taxon>
        <taxon>Lamiales</taxon>
        <taxon>Plantaginaceae</taxon>
        <taxon>Cheloneae</taxon>
        <taxon>Penstemon</taxon>
    </lineage>
</organism>
<proteinExistence type="predicted"/>
<reference evidence="1 2" key="1">
    <citation type="submission" date="2024-12" db="EMBL/GenBank/DDBJ databases">
        <title>The unique morphological basis and parallel evolutionary history of personate flowers in Penstemon.</title>
        <authorList>
            <person name="Depatie T.H."/>
            <person name="Wessinger C.A."/>
        </authorList>
    </citation>
    <scope>NUCLEOTIDE SEQUENCE [LARGE SCALE GENOMIC DNA]</scope>
    <source>
        <strain evidence="1">WTNN_2</strain>
        <tissue evidence="1">Leaf</tissue>
    </source>
</reference>
<dbReference type="EMBL" id="JBJXBP010000001">
    <property type="protein sequence ID" value="KAL3848760.1"/>
    <property type="molecule type" value="Genomic_DNA"/>
</dbReference>
<dbReference type="AlphaFoldDB" id="A0ABD3UIE6"/>
<gene>
    <name evidence="1" type="ORF">ACJIZ3_010642</name>
</gene>
<comment type="caution">
    <text evidence="1">The sequence shown here is derived from an EMBL/GenBank/DDBJ whole genome shotgun (WGS) entry which is preliminary data.</text>
</comment>
<name>A0ABD3UIE6_9LAMI</name>
<sequence length="88" mass="10357">MYVDCRLITKGPLSEKETRIFDNISRTISSTIKKIYKFCQNKNIIYNPIILAETQGVNEVWNRQLNMNQFQFEVMALLLLSFPQPFPL</sequence>